<feature type="non-terminal residue" evidence="2">
    <location>
        <position position="94"/>
    </location>
</feature>
<feature type="compositionally biased region" description="Low complexity" evidence="1">
    <location>
        <begin position="10"/>
        <end position="22"/>
    </location>
</feature>
<reference evidence="2" key="1">
    <citation type="submission" date="2023-03" db="EMBL/GenBank/DDBJ databases">
        <authorList>
            <person name="Steffen K."/>
            <person name="Cardenas P."/>
        </authorList>
    </citation>
    <scope>NUCLEOTIDE SEQUENCE</scope>
</reference>
<dbReference type="AlphaFoldDB" id="A0AA35SCX8"/>
<keyword evidence="3" id="KW-1185">Reference proteome</keyword>
<comment type="caution">
    <text evidence="2">The sequence shown here is derived from an EMBL/GenBank/DDBJ whole genome shotgun (WGS) entry which is preliminary data.</text>
</comment>
<organism evidence="2 3">
    <name type="scientific">Geodia barretti</name>
    <name type="common">Barrett's horny sponge</name>
    <dbReference type="NCBI Taxonomy" id="519541"/>
    <lineage>
        <taxon>Eukaryota</taxon>
        <taxon>Metazoa</taxon>
        <taxon>Porifera</taxon>
        <taxon>Demospongiae</taxon>
        <taxon>Heteroscleromorpha</taxon>
        <taxon>Tetractinellida</taxon>
        <taxon>Astrophorina</taxon>
        <taxon>Geodiidae</taxon>
        <taxon>Geodia</taxon>
    </lineage>
</organism>
<sequence length="94" mass="10690">SLGDSGGVSGPSDSGSRSTSGDTVPHRLWLSLRCLYHHGQHLLESHNDIYQLENKHYYCDVDQLSVVIQRHKYLLLSAELHHQGETIVHDEDHY</sequence>
<dbReference type="EMBL" id="CASHTH010002241">
    <property type="protein sequence ID" value="CAI8026842.1"/>
    <property type="molecule type" value="Genomic_DNA"/>
</dbReference>
<feature type="region of interest" description="Disordered" evidence="1">
    <location>
        <begin position="1"/>
        <end position="23"/>
    </location>
</feature>
<name>A0AA35SCX8_GEOBA</name>
<proteinExistence type="predicted"/>
<accession>A0AA35SCX8</accession>
<evidence type="ECO:0000313" key="3">
    <source>
        <dbReference type="Proteomes" id="UP001174909"/>
    </source>
</evidence>
<dbReference type="Proteomes" id="UP001174909">
    <property type="component" value="Unassembled WGS sequence"/>
</dbReference>
<evidence type="ECO:0000256" key="1">
    <source>
        <dbReference type="SAM" id="MobiDB-lite"/>
    </source>
</evidence>
<evidence type="ECO:0000313" key="2">
    <source>
        <dbReference type="EMBL" id="CAI8026842.1"/>
    </source>
</evidence>
<gene>
    <name evidence="2" type="ORF">GBAR_LOCUS15382</name>
</gene>
<protein>
    <submittedName>
        <fullName evidence="2">Uncharacterized protein</fullName>
    </submittedName>
</protein>